<dbReference type="PANTHER" id="PTHR41390:SF1">
    <property type="entry name" value="NADH-UBIQUINONE OXIDOREDUCTASE 213 KDA SUBUNIT"/>
    <property type="match status" value="1"/>
</dbReference>
<feature type="region of interest" description="Disordered" evidence="1">
    <location>
        <begin position="223"/>
        <end position="243"/>
    </location>
</feature>
<keyword evidence="3" id="KW-1185">Reference proteome</keyword>
<feature type="compositionally biased region" description="Polar residues" evidence="1">
    <location>
        <begin position="233"/>
        <end position="243"/>
    </location>
</feature>
<dbReference type="HOGENOM" id="CLU_094649_1_0_1"/>
<dbReference type="PANTHER" id="PTHR41390">
    <property type="entry name" value="CHROMOSOME 7, WHOLE GENOME SHOTGUN SEQUENCE"/>
    <property type="match status" value="1"/>
</dbReference>
<feature type="compositionally biased region" description="Low complexity" evidence="1">
    <location>
        <begin position="19"/>
        <end position="33"/>
    </location>
</feature>
<feature type="region of interest" description="Disordered" evidence="1">
    <location>
        <begin position="1"/>
        <end position="39"/>
    </location>
</feature>
<dbReference type="OMA" id="SFWWLRS"/>
<gene>
    <name evidence="2" type="ORF">CTHT_0026960</name>
</gene>
<dbReference type="RefSeq" id="XP_006693154.1">
    <property type="nucleotide sequence ID" value="XM_006693091.1"/>
</dbReference>
<dbReference type="AlphaFoldDB" id="G0S6V0"/>
<sequence length="243" mass="25975">MKRVVLPSPDPETARRPEPSAIEQSSAQSQAPQTELTKKNAGFSPEVKDILLSSLKTGGTVGACGLFVGAAAGIIRSAPPVFFSLISGVQWFTLGTSFTAARAVTLTQLAHDEDCSPRDKVIASSIGGGVAGTLGGMLRGPRNILPGALVFTMLGAGGQVVDNWRIARRAKSPPSSEKGGFWSKWSPITWLSDQEYEKILEERILRIDADIALIDDRIKELRESEKKEKENAGASTPTEAQSK</sequence>
<evidence type="ECO:0000256" key="1">
    <source>
        <dbReference type="SAM" id="MobiDB-lite"/>
    </source>
</evidence>
<dbReference type="STRING" id="759272.G0S6V0"/>
<accession>G0S6V0</accession>
<dbReference type="Proteomes" id="UP000008066">
    <property type="component" value="Unassembled WGS sequence"/>
</dbReference>
<dbReference type="EMBL" id="GL988041">
    <property type="protein sequence ID" value="EGS20858.1"/>
    <property type="molecule type" value="Genomic_DNA"/>
</dbReference>
<name>G0S6V0_CHATD</name>
<organism evidence="3">
    <name type="scientific">Chaetomium thermophilum (strain DSM 1495 / CBS 144.50 / IMI 039719)</name>
    <name type="common">Thermochaetoides thermophila</name>
    <dbReference type="NCBI Taxonomy" id="759272"/>
    <lineage>
        <taxon>Eukaryota</taxon>
        <taxon>Fungi</taxon>
        <taxon>Dikarya</taxon>
        <taxon>Ascomycota</taxon>
        <taxon>Pezizomycotina</taxon>
        <taxon>Sordariomycetes</taxon>
        <taxon>Sordariomycetidae</taxon>
        <taxon>Sordariales</taxon>
        <taxon>Chaetomiaceae</taxon>
        <taxon>Thermochaetoides</taxon>
    </lineage>
</organism>
<evidence type="ECO:0000313" key="3">
    <source>
        <dbReference type="Proteomes" id="UP000008066"/>
    </source>
</evidence>
<proteinExistence type="predicted"/>
<protein>
    <submittedName>
        <fullName evidence="2">Uncharacterized protein</fullName>
    </submittedName>
</protein>
<dbReference type="OrthoDB" id="5565730at2759"/>
<dbReference type="GeneID" id="18256734"/>
<dbReference type="KEGG" id="cthr:CTHT_0026960"/>
<reference evidence="2 3" key="1">
    <citation type="journal article" date="2011" name="Cell">
        <title>Insight into structure and assembly of the nuclear pore complex by utilizing the genome of a eukaryotic thermophile.</title>
        <authorList>
            <person name="Amlacher S."/>
            <person name="Sarges P."/>
            <person name="Flemming D."/>
            <person name="van Noort V."/>
            <person name="Kunze R."/>
            <person name="Devos D.P."/>
            <person name="Arumugam M."/>
            <person name="Bork P."/>
            <person name="Hurt E."/>
        </authorList>
    </citation>
    <scope>NUCLEOTIDE SEQUENCE [LARGE SCALE GENOMIC DNA]</scope>
    <source>
        <strain evidence="3">DSM 1495 / CBS 144.50 / IMI 039719</strain>
    </source>
</reference>
<evidence type="ECO:0000313" key="2">
    <source>
        <dbReference type="EMBL" id="EGS20858.1"/>
    </source>
</evidence>
<dbReference type="eggNOG" id="ENOG502S5WH">
    <property type="taxonomic scope" value="Eukaryota"/>
</dbReference>